<dbReference type="AlphaFoldDB" id="A0A085MTX2"/>
<dbReference type="InterPro" id="IPR015943">
    <property type="entry name" value="WD40/YVTN_repeat-like_dom_sf"/>
</dbReference>
<comment type="pathway">
    <text evidence="3">Protein modification.</text>
</comment>
<evidence type="ECO:0000256" key="2">
    <source>
        <dbReference type="ARBA" id="ARBA00022737"/>
    </source>
</evidence>
<reference evidence="5" key="1">
    <citation type="journal article" date="2014" name="Nat. Genet.">
        <title>Genome and transcriptome of the porcine whipworm Trichuris suis.</title>
        <authorList>
            <person name="Jex A.R."/>
            <person name="Nejsum P."/>
            <person name="Schwarz E.M."/>
            <person name="Hu L."/>
            <person name="Young N.D."/>
            <person name="Hall R.S."/>
            <person name="Korhonen P.K."/>
            <person name="Liao S."/>
            <person name="Thamsborg S."/>
            <person name="Xia J."/>
            <person name="Xu P."/>
            <person name="Wang S."/>
            <person name="Scheerlinck J.P."/>
            <person name="Hofmann A."/>
            <person name="Sternberg P.W."/>
            <person name="Wang J."/>
            <person name="Gasser R.B."/>
        </authorList>
    </citation>
    <scope>NUCLEOTIDE SEQUENCE [LARGE SCALE GENOMIC DNA]</scope>
    <source>
        <strain evidence="5">DCEP-RM93F</strain>
    </source>
</reference>
<evidence type="ECO:0000256" key="4">
    <source>
        <dbReference type="SAM" id="MobiDB-lite"/>
    </source>
</evidence>
<dbReference type="GO" id="GO:0005737">
    <property type="term" value="C:cytoplasm"/>
    <property type="evidence" value="ECO:0007669"/>
    <property type="project" value="TreeGrafter"/>
</dbReference>
<dbReference type="PANTHER" id="PTHR46042:SF1">
    <property type="entry name" value="DIPHTHINE METHYLTRANSFERASE"/>
    <property type="match status" value="1"/>
</dbReference>
<sequence>MDIVNIAKELGDAIALIAEAVHEIKPRTVSGCWKRLWRDAVSECEDLGAIDEKVMDIVNGVGELGGEGFSDMIEDDIREHIEDCGEPFTNEEFEELMQSPTGTNDDVMEDTEAQTPSDWTLQKLASIFRHAQVLKDMIVEYDPSMERGIMVTREITASLKPLYHLFDEAKKRERRLPITTFLNKAPAAAEPNILRREVSLPTGSRNPRTGRSPGYLRPPTENSVFPSFEEPLGIITVPEGIQGEAGRNTRLEYKLFGLFHRFESLCETVSVVSLPYKVDFLECFQAGDRNTPVIGCSMYELFEPRSEKRGGVCILGYESDTETLFCHAEWYGDALYKLTWLDSRSILAVSSCGDLCAFRWCEDSLVRSFATNLANTSLTSVSVSKQPHLVGSTVLIGDALGNLHFGRIGTETFQSDFSWCGHWLTYGTSTKCETMCTEMDLNNAFIVYSGGDDCQWKSWDLRLPVKKPLHVNKFHSAGVTCLFDNASRVLFCGSYDDSLSAWDKRSLTKPVDHIHVGGAAWTIRSDKEGASKRIVCACIRQGIVEIVTTESGKMTLRCMDSVLGSQMVYAADWFRSKENSIVASSYSDRRVHLLKLPQRLNKYSGSFVPTACPSENGTCHGE</sequence>
<organism evidence="5">
    <name type="scientific">Trichuris suis</name>
    <name type="common">pig whipworm</name>
    <dbReference type="NCBI Taxonomy" id="68888"/>
    <lineage>
        <taxon>Eukaryota</taxon>
        <taxon>Metazoa</taxon>
        <taxon>Ecdysozoa</taxon>
        <taxon>Nematoda</taxon>
        <taxon>Enoplea</taxon>
        <taxon>Dorylaimia</taxon>
        <taxon>Trichinellida</taxon>
        <taxon>Trichuridae</taxon>
        <taxon>Trichuris</taxon>
    </lineage>
</organism>
<keyword evidence="1" id="KW-0853">WD repeat</keyword>
<protein>
    <recommendedName>
        <fullName evidence="6">WD domain, G-beta repeat protein</fullName>
    </recommendedName>
</protein>
<name>A0A085MTX2_9BILA</name>
<keyword evidence="2" id="KW-0677">Repeat</keyword>
<evidence type="ECO:0000256" key="3">
    <source>
        <dbReference type="ARBA" id="ARBA00043952"/>
    </source>
</evidence>
<dbReference type="Gene3D" id="2.130.10.10">
    <property type="entry name" value="YVTN repeat-like/Quinoprotein amine dehydrogenase"/>
    <property type="match status" value="1"/>
</dbReference>
<dbReference type="InterPro" id="IPR052415">
    <property type="entry name" value="Diphthine_MTase"/>
</dbReference>
<gene>
    <name evidence="5" type="ORF">M514_12384</name>
</gene>
<dbReference type="SUPFAM" id="SSF50978">
    <property type="entry name" value="WD40 repeat-like"/>
    <property type="match status" value="1"/>
</dbReference>
<evidence type="ECO:0000256" key="1">
    <source>
        <dbReference type="ARBA" id="ARBA00022574"/>
    </source>
</evidence>
<dbReference type="PANTHER" id="PTHR46042">
    <property type="entry name" value="DIPHTHINE METHYLTRANSFERASE"/>
    <property type="match status" value="1"/>
</dbReference>
<accession>A0A085MTX2</accession>
<evidence type="ECO:0000313" key="5">
    <source>
        <dbReference type="EMBL" id="KFD60668.1"/>
    </source>
</evidence>
<dbReference type="Proteomes" id="UP000030758">
    <property type="component" value="Unassembled WGS sequence"/>
</dbReference>
<evidence type="ECO:0008006" key="6">
    <source>
        <dbReference type="Google" id="ProtNLM"/>
    </source>
</evidence>
<dbReference type="GO" id="GO:0017183">
    <property type="term" value="P:protein histidyl modification to diphthamide"/>
    <property type="evidence" value="ECO:0007669"/>
    <property type="project" value="TreeGrafter"/>
</dbReference>
<feature type="region of interest" description="Disordered" evidence="4">
    <location>
        <begin position="198"/>
        <end position="220"/>
    </location>
</feature>
<proteinExistence type="predicted"/>
<dbReference type="InterPro" id="IPR036322">
    <property type="entry name" value="WD40_repeat_dom_sf"/>
</dbReference>
<dbReference type="GO" id="GO:0061685">
    <property type="term" value="F:diphthine methylesterase activity"/>
    <property type="evidence" value="ECO:0007669"/>
    <property type="project" value="TreeGrafter"/>
</dbReference>
<dbReference type="EMBL" id="KL367655">
    <property type="protein sequence ID" value="KFD60668.1"/>
    <property type="molecule type" value="Genomic_DNA"/>
</dbReference>